<evidence type="ECO:0000313" key="2">
    <source>
        <dbReference type="Proteomes" id="UP000245207"/>
    </source>
</evidence>
<evidence type="ECO:0000313" key="1">
    <source>
        <dbReference type="EMBL" id="PWA46662.1"/>
    </source>
</evidence>
<dbReference type="EMBL" id="PKPP01010173">
    <property type="protein sequence ID" value="PWA46662.1"/>
    <property type="molecule type" value="Genomic_DNA"/>
</dbReference>
<dbReference type="OrthoDB" id="10253115at2759"/>
<proteinExistence type="predicted"/>
<sequence length="289" mass="32490">MSDQLLVHFERDIAKDLKPAKELTDLCTKVTDGVKERGVAFLKGIQDHDMGKARDIKNTIRETQRKEHLYNVIMLMSITNLKSKNCRDHCKFKSRLVKYNATQNKNTIAATRSLNVLFLQLRCKTRLGFMIPVMLLVTKGSWTLAECGDGGVPEFVEKISFKAVYMNLTVLTSITAWYNRREKVVDVVNDGSWSWPRCGLSFLTDRHSLKAFSQFGEVTEAENVYLHTAPSGDVGGLSSALAMLMVGSSHVLMPKFEANSTLKAIEKYNVTSFIIIPISDIISLVTYVQ</sequence>
<name>A0A2U1LCC6_ARTAN</name>
<organism evidence="1 2">
    <name type="scientific">Artemisia annua</name>
    <name type="common">Sweet wormwood</name>
    <dbReference type="NCBI Taxonomy" id="35608"/>
    <lineage>
        <taxon>Eukaryota</taxon>
        <taxon>Viridiplantae</taxon>
        <taxon>Streptophyta</taxon>
        <taxon>Embryophyta</taxon>
        <taxon>Tracheophyta</taxon>
        <taxon>Spermatophyta</taxon>
        <taxon>Magnoliopsida</taxon>
        <taxon>eudicotyledons</taxon>
        <taxon>Gunneridae</taxon>
        <taxon>Pentapetalae</taxon>
        <taxon>asterids</taxon>
        <taxon>campanulids</taxon>
        <taxon>Asterales</taxon>
        <taxon>Asteraceae</taxon>
        <taxon>Asteroideae</taxon>
        <taxon>Anthemideae</taxon>
        <taxon>Artemisiinae</taxon>
        <taxon>Artemisia</taxon>
    </lineage>
</organism>
<dbReference type="Gene3D" id="3.40.50.980">
    <property type="match status" value="1"/>
</dbReference>
<reference evidence="1 2" key="1">
    <citation type="journal article" date="2018" name="Mol. Plant">
        <title>The genome of Artemisia annua provides insight into the evolution of Asteraceae family and artemisinin biosynthesis.</title>
        <authorList>
            <person name="Shen Q."/>
            <person name="Zhang L."/>
            <person name="Liao Z."/>
            <person name="Wang S."/>
            <person name="Yan T."/>
            <person name="Shi P."/>
            <person name="Liu M."/>
            <person name="Fu X."/>
            <person name="Pan Q."/>
            <person name="Wang Y."/>
            <person name="Lv Z."/>
            <person name="Lu X."/>
            <person name="Zhang F."/>
            <person name="Jiang W."/>
            <person name="Ma Y."/>
            <person name="Chen M."/>
            <person name="Hao X."/>
            <person name="Li L."/>
            <person name="Tang Y."/>
            <person name="Lv G."/>
            <person name="Zhou Y."/>
            <person name="Sun X."/>
            <person name="Brodelius P.E."/>
            <person name="Rose J.K.C."/>
            <person name="Tang K."/>
        </authorList>
    </citation>
    <scope>NUCLEOTIDE SEQUENCE [LARGE SCALE GENOMIC DNA]</scope>
    <source>
        <strain evidence="2">cv. Huhao1</strain>
        <tissue evidence="1">Leaf</tissue>
    </source>
</reference>
<dbReference type="Proteomes" id="UP000245207">
    <property type="component" value="Unassembled WGS sequence"/>
</dbReference>
<dbReference type="STRING" id="35608.A0A2U1LCC6"/>
<dbReference type="SUPFAM" id="SSF56801">
    <property type="entry name" value="Acetyl-CoA synthetase-like"/>
    <property type="match status" value="1"/>
</dbReference>
<keyword evidence="2" id="KW-1185">Reference proteome</keyword>
<gene>
    <name evidence="1" type="ORF">CTI12_AA506440</name>
</gene>
<accession>A0A2U1LCC6</accession>
<keyword evidence="1" id="KW-0436">Ligase</keyword>
<dbReference type="GO" id="GO:0016874">
    <property type="term" value="F:ligase activity"/>
    <property type="evidence" value="ECO:0007669"/>
    <property type="project" value="UniProtKB-KW"/>
</dbReference>
<protein>
    <submittedName>
        <fullName evidence="1">AMP-dependent synthetase/ligase</fullName>
    </submittedName>
</protein>
<comment type="caution">
    <text evidence="1">The sequence shown here is derived from an EMBL/GenBank/DDBJ whole genome shotgun (WGS) entry which is preliminary data.</text>
</comment>
<dbReference type="AlphaFoldDB" id="A0A2U1LCC6"/>